<gene>
    <name evidence="1" type="ORF">FHI69_15360</name>
</gene>
<evidence type="ECO:0000313" key="1">
    <source>
        <dbReference type="EMBL" id="TNC76309.1"/>
    </source>
</evidence>
<dbReference type="AlphaFoldDB" id="A0A031H120"/>
<dbReference type="eggNOG" id="COG3547">
    <property type="taxonomic scope" value="Bacteria"/>
</dbReference>
<accession>A0A031H120</accession>
<comment type="caution">
    <text evidence="1">The sequence shown here is derived from an EMBL/GenBank/DDBJ whole genome shotgun (WGS) entry which is preliminary data.</text>
</comment>
<reference evidence="1 2" key="1">
    <citation type="submission" date="2019-06" db="EMBL/GenBank/DDBJ databases">
        <title>Genome sequence of Janthinobacterium lividum UCD_MED1.</title>
        <authorList>
            <person name="De Leon M.E."/>
            <person name="Jospin G."/>
        </authorList>
    </citation>
    <scope>NUCLEOTIDE SEQUENCE [LARGE SCALE GENOMIC DNA]</scope>
    <source>
        <strain evidence="1 2">UCD_MED1</strain>
    </source>
</reference>
<dbReference type="RefSeq" id="WP_034746962.1">
    <property type="nucleotide sequence ID" value="NZ_JFYR01000001.1"/>
</dbReference>
<sequence length="225" mass="25201">MEHAIKRETAFVGIETSKLLLKAVLLSGNEVLCKVLENDVAGYRWLRSWLQRNDVPVIGLRVCMRLDMPYSEAPARMLADMGMVVCDAQPAQLNDYLRGQGLPDDAAHSAVVLANYCAHRRPARWTPPSPAYVELRLWLRRLHAIEGVRQQESARLNVHLQAGQHALHALLRQQIACLDAQIRQHESAILEHVKRHPGLPRPPELAGNYQRIARYSVGASLAGGH</sequence>
<dbReference type="Proteomes" id="UP000305681">
    <property type="component" value="Unassembled WGS sequence"/>
</dbReference>
<dbReference type="EMBL" id="VDGE01000005">
    <property type="protein sequence ID" value="TNC76309.1"/>
    <property type="molecule type" value="Genomic_DNA"/>
</dbReference>
<dbReference type="OrthoDB" id="8702257at2"/>
<proteinExistence type="predicted"/>
<evidence type="ECO:0000313" key="2">
    <source>
        <dbReference type="Proteomes" id="UP000305681"/>
    </source>
</evidence>
<name>A0A031H120_9BURK</name>
<protein>
    <submittedName>
        <fullName evidence="1">Uncharacterized protein</fullName>
    </submittedName>
</protein>
<organism evidence="1 2">
    <name type="scientific">Janthinobacterium lividum</name>
    <dbReference type="NCBI Taxonomy" id="29581"/>
    <lineage>
        <taxon>Bacteria</taxon>
        <taxon>Pseudomonadati</taxon>
        <taxon>Pseudomonadota</taxon>
        <taxon>Betaproteobacteria</taxon>
        <taxon>Burkholderiales</taxon>
        <taxon>Oxalobacteraceae</taxon>
        <taxon>Janthinobacterium</taxon>
    </lineage>
</organism>